<feature type="compositionally biased region" description="Basic and acidic residues" evidence="1">
    <location>
        <begin position="362"/>
        <end position="373"/>
    </location>
</feature>
<evidence type="ECO:0000313" key="4">
    <source>
        <dbReference type="Proteomes" id="UP000694393"/>
    </source>
</evidence>
<dbReference type="InterPro" id="IPR052237">
    <property type="entry name" value="Ataxin-7-like_regulator"/>
</dbReference>
<dbReference type="Pfam" id="PF08313">
    <property type="entry name" value="SCA7"/>
    <property type="match status" value="1"/>
</dbReference>
<reference evidence="3" key="1">
    <citation type="submission" date="2025-08" db="UniProtKB">
        <authorList>
            <consortium name="Ensembl"/>
        </authorList>
    </citation>
    <scope>IDENTIFICATION</scope>
</reference>
<protein>
    <submittedName>
        <fullName evidence="3">Ataxin 7</fullName>
    </submittedName>
</protein>
<keyword evidence="4" id="KW-1185">Reference proteome</keyword>
<feature type="region of interest" description="Disordered" evidence="1">
    <location>
        <begin position="362"/>
        <end position="472"/>
    </location>
</feature>
<feature type="compositionally biased region" description="Polar residues" evidence="1">
    <location>
        <begin position="765"/>
        <end position="777"/>
    </location>
</feature>
<accession>A0A8C8SVF9</accession>
<evidence type="ECO:0000256" key="1">
    <source>
        <dbReference type="SAM" id="MobiDB-lite"/>
    </source>
</evidence>
<dbReference type="PANTHER" id="PTHR15117:SF2">
    <property type="entry name" value="ATAXIN-7"/>
    <property type="match status" value="1"/>
</dbReference>
<dbReference type="Proteomes" id="UP000694393">
    <property type="component" value="Unplaced"/>
</dbReference>
<feature type="compositionally biased region" description="Low complexity" evidence="1">
    <location>
        <begin position="794"/>
        <end position="805"/>
    </location>
</feature>
<reference evidence="3" key="2">
    <citation type="submission" date="2025-09" db="UniProtKB">
        <authorList>
            <consortium name="Ensembl"/>
        </authorList>
    </citation>
    <scope>IDENTIFICATION</scope>
</reference>
<feature type="compositionally biased region" description="Polar residues" evidence="1">
    <location>
        <begin position="387"/>
        <end position="399"/>
    </location>
</feature>
<feature type="compositionally biased region" description="Low complexity" evidence="1">
    <location>
        <begin position="36"/>
        <end position="45"/>
    </location>
</feature>
<dbReference type="AlphaFoldDB" id="A0A8C8SVF9"/>
<feature type="region of interest" description="Disordered" evidence="1">
    <location>
        <begin position="765"/>
        <end position="806"/>
    </location>
</feature>
<feature type="compositionally biased region" description="Low complexity" evidence="1">
    <location>
        <begin position="616"/>
        <end position="630"/>
    </location>
</feature>
<feature type="domain" description="SCA7" evidence="2">
    <location>
        <begin position="303"/>
        <end position="370"/>
    </location>
</feature>
<feature type="region of interest" description="Disordered" evidence="1">
    <location>
        <begin position="613"/>
        <end position="678"/>
    </location>
</feature>
<dbReference type="InterPro" id="IPR013243">
    <property type="entry name" value="SCA7_dom"/>
</dbReference>
<name>A0A8C8SVF9_9SAUR</name>
<proteinExistence type="predicted"/>
<evidence type="ECO:0000259" key="2">
    <source>
        <dbReference type="PROSITE" id="PS51505"/>
    </source>
</evidence>
<feature type="compositionally biased region" description="Low complexity" evidence="1">
    <location>
        <begin position="171"/>
        <end position="189"/>
    </location>
</feature>
<dbReference type="Ensembl" id="ENSPCET00000027100.1">
    <property type="protein sequence ID" value="ENSPCEP00000026226.1"/>
    <property type="gene ID" value="ENSPCEG00000019677.1"/>
</dbReference>
<feature type="compositionally biased region" description="Polar residues" evidence="1">
    <location>
        <begin position="429"/>
        <end position="442"/>
    </location>
</feature>
<evidence type="ECO:0000313" key="3">
    <source>
        <dbReference type="Ensembl" id="ENSPCEP00000026226.1"/>
    </source>
</evidence>
<feature type="region of interest" description="Disordered" evidence="1">
    <location>
        <begin position="1"/>
        <end position="57"/>
    </location>
</feature>
<dbReference type="Gene3D" id="6.10.140.670">
    <property type="match status" value="1"/>
</dbReference>
<feature type="compositionally biased region" description="Pro residues" evidence="1">
    <location>
        <begin position="411"/>
        <end position="425"/>
    </location>
</feature>
<dbReference type="PANTHER" id="PTHR15117">
    <property type="entry name" value="ATAXIN 7 RELATED"/>
    <property type="match status" value="1"/>
</dbReference>
<organism evidence="3 4">
    <name type="scientific">Pelusios castaneus</name>
    <name type="common">West African mud turtle</name>
    <dbReference type="NCBI Taxonomy" id="367368"/>
    <lineage>
        <taxon>Eukaryota</taxon>
        <taxon>Metazoa</taxon>
        <taxon>Chordata</taxon>
        <taxon>Craniata</taxon>
        <taxon>Vertebrata</taxon>
        <taxon>Euteleostomi</taxon>
        <taxon>Archelosauria</taxon>
        <taxon>Testudinata</taxon>
        <taxon>Testudines</taxon>
        <taxon>Pleurodira</taxon>
        <taxon>Pelomedusidae</taxon>
        <taxon>Pelusios</taxon>
    </lineage>
</organism>
<sequence length="841" mass="89980">MSARAAGDVRGEQRSAAAGRRRPRHGAGAGGGESGPGPSAAMAAVGERRSLPSPEAMLGQPWSHWVDAAKLHGSDGTALEESFKEYGKNREAMRLCREDMPIFGLCPAHDDFYLVMCNHCNQVVKPQAFQSHYERRHSSSSKLPLTPPSSSVFSLFSSFSSKSKGNGGSGSNRSSSGGTGASSSNSKLLKSPKDKLQISGNNRLMHPVQHSKVPHDKINTTPSVKVEKIHPKIDGALLKPAVGPTCSTTVSSSIKIGLNCPSIPKPPLPSPGQILNGKGLLPVPPFGEKKSEDSTNNRKFLHKRLSEREFDPDIYCGVIDVETKKPCTRSLTCKTHSLTQRRAVQGRRKRFDVLLAEHKSKTREKELLRHSDHQQQMPLLREPYPSPSKTSPELHQNSHGLIPTDSKPLVPNKPKPHPPSLPRPPGCLTQHSGNAPSDSLSVHESPHPPLPAAEPSSRLSSDEGECDEKEEHAEKLDCHYSGHHPQPAAFCAFGSREIGRGHYVFDKRWNRIRCALNFMVEKHLNSQMWRKIPPASSNAASVRAPHWTNSMPASQYGVSATGFLLPTTVMSSPPLVSPFCASLTSKSVPSHGTTLNASPASVGAVDPVCNMQSRQVSSSLSTPTVLSSIPSPLPGKPQKMKSSKSFRPKDSSATGTNCSSGGSGKKRKNSSALLATSSHSAESLRKNCVVNSGTSYHSPVTSSSHSVGLNCMTGKANFVSLKHDQSGRGPPTGSPAESIKRMSVIMNSSDSTLSLGPFVHQSSEVTGNSHSGFSHSHTSLDKIIGKKRKCSPGSSNVNSSKSNKVAKLPSVNNVHAKHTAAIAGAQGLMNNSLLHQPKARP</sequence>
<dbReference type="PROSITE" id="PS51505">
    <property type="entry name" value="SCA7"/>
    <property type="match status" value="1"/>
</dbReference>
<feature type="region of interest" description="Disordered" evidence="1">
    <location>
        <begin position="161"/>
        <end position="193"/>
    </location>
</feature>